<keyword evidence="1" id="KW-0479">Metal-binding</keyword>
<accession>A0A1H9IV33</accession>
<dbReference type="eggNOG" id="COG4656">
    <property type="taxonomic scope" value="Bacteria"/>
</dbReference>
<evidence type="ECO:0000313" key="6">
    <source>
        <dbReference type="Proteomes" id="UP000182360"/>
    </source>
</evidence>
<evidence type="ECO:0000256" key="2">
    <source>
        <dbReference type="ARBA" id="ARBA00023004"/>
    </source>
</evidence>
<feature type="domain" description="4Fe-4S ferredoxin-type" evidence="4">
    <location>
        <begin position="241"/>
        <end position="271"/>
    </location>
</feature>
<proteinExistence type="predicted"/>
<dbReference type="InterPro" id="IPR017900">
    <property type="entry name" value="4Fe4S_Fe_S_CS"/>
</dbReference>
<dbReference type="PROSITE" id="PS51379">
    <property type="entry name" value="4FE4S_FER_2"/>
    <property type="match status" value="1"/>
</dbReference>
<gene>
    <name evidence="5" type="ORF">SAMN04487977_110119</name>
</gene>
<reference evidence="5 6" key="1">
    <citation type="submission" date="2016-10" db="EMBL/GenBank/DDBJ databases">
        <authorList>
            <person name="de Groot N.N."/>
        </authorList>
    </citation>
    <scope>NUCLEOTIDE SEQUENCE [LARGE SCALE GENOMIC DNA]</scope>
    <source>
        <strain evidence="5 6">B25</strain>
    </source>
</reference>
<evidence type="ECO:0000256" key="1">
    <source>
        <dbReference type="ARBA" id="ARBA00022723"/>
    </source>
</evidence>
<organism evidence="5 6">
    <name type="scientific">Treponema bryantii</name>
    <dbReference type="NCBI Taxonomy" id="163"/>
    <lineage>
        <taxon>Bacteria</taxon>
        <taxon>Pseudomonadati</taxon>
        <taxon>Spirochaetota</taxon>
        <taxon>Spirochaetia</taxon>
        <taxon>Spirochaetales</taxon>
        <taxon>Treponemataceae</taxon>
        <taxon>Treponema</taxon>
    </lineage>
</organism>
<dbReference type="GO" id="GO:0046872">
    <property type="term" value="F:metal ion binding"/>
    <property type="evidence" value="ECO:0007669"/>
    <property type="project" value="UniProtKB-KW"/>
</dbReference>
<name>A0A1H9IV33_9SPIR</name>
<dbReference type="Gene3D" id="1.10.1060.10">
    <property type="entry name" value="Alpha-helical ferredoxin"/>
    <property type="match status" value="1"/>
</dbReference>
<dbReference type="EMBL" id="FOFU01000010">
    <property type="protein sequence ID" value="SEQ78396.1"/>
    <property type="molecule type" value="Genomic_DNA"/>
</dbReference>
<dbReference type="SUPFAM" id="SSF46548">
    <property type="entry name" value="alpha-helical ferredoxin"/>
    <property type="match status" value="1"/>
</dbReference>
<dbReference type="GO" id="GO:0051536">
    <property type="term" value="F:iron-sulfur cluster binding"/>
    <property type="evidence" value="ECO:0007669"/>
    <property type="project" value="UniProtKB-KW"/>
</dbReference>
<keyword evidence="3" id="KW-0411">Iron-sulfur</keyword>
<evidence type="ECO:0000259" key="4">
    <source>
        <dbReference type="PROSITE" id="PS51379"/>
    </source>
</evidence>
<dbReference type="InterPro" id="IPR009051">
    <property type="entry name" value="Helical_ferredxn"/>
</dbReference>
<keyword evidence="2" id="KW-0408">Iron</keyword>
<protein>
    <submittedName>
        <fullName evidence="5">4Fe-4S dicluster domain-containing protein</fullName>
    </submittedName>
</protein>
<dbReference type="InterPro" id="IPR017896">
    <property type="entry name" value="4Fe4S_Fe-S-bd"/>
</dbReference>
<dbReference type="RefSeq" id="WP_074645125.1">
    <property type="nucleotide sequence ID" value="NZ_FOFU01000010.1"/>
</dbReference>
<dbReference type="AlphaFoldDB" id="A0A1H9IV33"/>
<dbReference type="OrthoDB" id="9773828at2"/>
<sequence length="320" mass="36178">MQDKLIARAKELLAEGKVQKVVGWKKGLFEDDITPAVFSSAEELDKDFVFNKYCAANLSKYLVGITRKIEIAKSTTRMNNTMAKQRDPNAQDAPIPQERVLVFLKPNDTYSFTQLLKENRITRDDVYAIGVPCQDTLDGGDVCETCKNKKPVSCDELIGVEADVTPVESTRMAEVAKIEAMTADERDAFWKNEFSRCLRCNACRDICPACTCEKCVFDNNKLYTSQKVAQTNFEESLFHIIRAWHVAGRCTDCGECSRVCPQNIPLYLLNRKFIKDINEIYGDYQAGADMESKPAMLTFNAEGDPETTIVWDRSHDKEAE</sequence>
<dbReference type="STRING" id="163.SAMN04487775_102221"/>
<dbReference type="Proteomes" id="UP000182360">
    <property type="component" value="Unassembled WGS sequence"/>
</dbReference>
<keyword evidence="6" id="KW-1185">Reference proteome</keyword>
<dbReference type="Pfam" id="PF13183">
    <property type="entry name" value="Fer4_8"/>
    <property type="match status" value="1"/>
</dbReference>
<evidence type="ECO:0000256" key="3">
    <source>
        <dbReference type="ARBA" id="ARBA00023014"/>
    </source>
</evidence>
<evidence type="ECO:0000313" key="5">
    <source>
        <dbReference type="EMBL" id="SEQ78396.1"/>
    </source>
</evidence>
<dbReference type="PROSITE" id="PS00198">
    <property type="entry name" value="4FE4S_FER_1"/>
    <property type="match status" value="1"/>
</dbReference>